<dbReference type="PANTHER" id="PTHR34817">
    <property type="entry name" value="NUCLEOTIDYLTRANSFERASE"/>
    <property type="match status" value="1"/>
</dbReference>
<accession>A0ABP0HE35</accession>
<reference evidence="2 3" key="1">
    <citation type="submission" date="2024-02" db="EMBL/GenBank/DDBJ databases">
        <authorList>
            <person name="Chen Y."/>
            <person name="Shah S."/>
            <person name="Dougan E. K."/>
            <person name="Thang M."/>
            <person name="Chan C."/>
        </authorList>
    </citation>
    <scope>NUCLEOTIDE SEQUENCE [LARGE SCALE GENOMIC DNA]</scope>
</reference>
<dbReference type="Proteomes" id="UP001642484">
    <property type="component" value="Unassembled WGS sequence"/>
</dbReference>
<comment type="caution">
    <text evidence="2">The sequence shown here is derived from an EMBL/GenBank/DDBJ whole genome shotgun (WGS) entry which is preliminary data.</text>
</comment>
<name>A0ABP0HE35_9DINO</name>
<evidence type="ECO:0008006" key="4">
    <source>
        <dbReference type="Google" id="ProtNLM"/>
    </source>
</evidence>
<keyword evidence="3" id="KW-1185">Reference proteome</keyword>
<gene>
    <name evidence="2" type="ORF">CCMP2556_LOCUS1287</name>
</gene>
<dbReference type="Pfam" id="PF10127">
    <property type="entry name" value="RlaP"/>
    <property type="match status" value="2"/>
</dbReference>
<sequence length="855" mass="94798">MALSQAARLTIALELKQRLPRLIFAAVDAFPLADGGKEGGVAVIAVRSLPPDERLDSSVAASLEELAGGSHRPPVQLKARQIHMQIAEAPSLDLKVNWHDVVDYSRLLQKGLPSAVEALQHQQDSAQVLHSTHEWWELKAALSKASAPEHAVAASKPYKKACIGAAISLLHQRDKTHAGKGAGFQEATMTSTTMQIVHLLARRVAHEKEALQLDALAKGEELSTSTWKPLLQRLCSAAEAAAPLPKLDCLDEWCQQLRETDYEMFKQGLRDVEGQDALLAWRERWGADGYGGLSGESAASTSSTLAKESSDAMRHVESLIPAGSELTFLAQTGSFMYDLQVETSDMDFSLIYQALPDSLLSLKPPREEFSQHVHQGFASNKKGAVEYCGRELGSFITLLAKGNPKNVELLFTRKPNHHSWAWEELLEARECFLTLRCAKQYMGFISERLFRARDLLKGSEGESDEFERGSEFSKLLYHAHHKMLDLGRILRGGCPMVALSGKERQEVLELRLRRPSRTDAQALLEKAEAQRAHLASELKVVEASKARPAEVDANALNKWLRSVRVRMALGVNRGAMPRPLGSLPRTRSCEEQQAIKDLIDEIAFSQKIKVVIAGYGISSRTMGTSHSKSDHDIKCIFVHPRSMYFGLQSLTTTFKQHFPGAAGGCDVEISGWEARHALQMLAEDNPAVIGVLSTPSAFVGEEWRERLLQIATKWTDRGRLMVHWYNHTRRNFQSYIKSNDSPLRKRYVHVLRPLLSVAWQRREKGSNFPPLDLAELLQQVTDLGAVAAAEAAAVSSLIHQVEELPEALPRSSQLDELIVRLLQDEKMPSSKPSSGLGDVWHQLCVEMVSTAAPVE</sequence>
<proteinExistence type="predicted"/>
<organism evidence="2 3">
    <name type="scientific">Durusdinium trenchii</name>
    <dbReference type="NCBI Taxonomy" id="1381693"/>
    <lineage>
        <taxon>Eukaryota</taxon>
        <taxon>Sar</taxon>
        <taxon>Alveolata</taxon>
        <taxon>Dinophyceae</taxon>
        <taxon>Suessiales</taxon>
        <taxon>Symbiodiniaceae</taxon>
        <taxon>Durusdinium</taxon>
    </lineage>
</organism>
<feature type="coiled-coil region" evidence="1">
    <location>
        <begin position="517"/>
        <end position="544"/>
    </location>
</feature>
<evidence type="ECO:0000313" key="3">
    <source>
        <dbReference type="Proteomes" id="UP001642484"/>
    </source>
</evidence>
<protein>
    <recommendedName>
        <fullName evidence="4">Polymerase nucleotidyl transferase domain-containing protein</fullName>
    </recommendedName>
</protein>
<dbReference type="EMBL" id="CAXAMN010000436">
    <property type="protein sequence ID" value="CAK8988495.1"/>
    <property type="molecule type" value="Genomic_DNA"/>
</dbReference>
<dbReference type="InterPro" id="IPR018775">
    <property type="entry name" value="RlaP"/>
</dbReference>
<evidence type="ECO:0000256" key="1">
    <source>
        <dbReference type="SAM" id="Coils"/>
    </source>
</evidence>
<keyword evidence="1" id="KW-0175">Coiled coil</keyword>
<evidence type="ECO:0000313" key="2">
    <source>
        <dbReference type="EMBL" id="CAK8988495.1"/>
    </source>
</evidence>
<dbReference type="PANTHER" id="PTHR34817:SF1">
    <property type="entry name" value="NUCLEOTIDYLTRANSFERASE"/>
    <property type="match status" value="1"/>
</dbReference>